<dbReference type="Proteomes" id="UP000015106">
    <property type="component" value="Chromosome 2"/>
</dbReference>
<evidence type="ECO:0000313" key="3">
    <source>
        <dbReference type="Proteomes" id="UP000015106"/>
    </source>
</evidence>
<accession>A0A8R7PLJ9</accession>
<keyword evidence="3" id="KW-1185">Reference proteome</keyword>
<feature type="compositionally biased region" description="Gly residues" evidence="1">
    <location>
        <begin position="330"/>
        <end position="349"/>
    </location>
</feature>
<sequence>MLSSARPAANADTLICRSTSGRSRESLLLAGVDDGVDGAPGVAAEAAAADLADVPAGPRRGGELGHGLGELREEGVLALRELPHDGRRGAVLDERHVGGEHALAVHQRPVVPVVEQVGGHHVQVLWPGRGGAAVGRQPPGEGVVHALGPVGEERAARPPDGVGAGERHQVGEVAEALGAEGAGEGGDAGGCRRREAVDDVRRRRGEAVELALRHGVVGAAGEHDGVAGGERRDVGARHGGAARRVHLGADVLHELQRARLQRGVGPHGLLRAAALEVHGRVAALWEAVVEEDAEQAGGERHLTLERRLHGGPHDALQLRARRRVEAGAVQTGGQGWGEQNGDGNEGQNQ</sequence>
<proteinExistence type="predicted"/>
<reference evidence="2" key="2">
    <citation type="submission" date="2018-03" db="EMBL/GenBank/DDBJ databases">
        <title>The Triticum urartu genome reveals the dynamic nature of wheat genome evolution.</title>
        <authorList>
            <person name="Ling H."/>
            <person name="Ma B."/>
            <person name="Shi X."/>
            <person name="Liu H."/>
            <person name="Dong L."/>
            <person name="Sun H."/>
            <person name="Cao Y."/>
            <person name="Gao Q."/>
            <person name="Zheng S."/>
            <person name="Li Y."/>
            <person name="Yu Y."/>
            <person name="Du H."/>
            <person name="Qi M."/>
            <person name="Li Y."/>
            <person name="Yu H."/>
            <person name="Cui Y."/>
            <person name="Wang N."/>
            <person name="Chen C."/>
            <person name="Wu H."/>
            <person name="Zhao Y."/>
            <person name="Zhang J."/>
            <person name="Li Y."/>
            <person name="Zhou W."/>
            <person name="Zhang B."/>
            <person name="Hu W."/>
            <person name="Eijk M."/>
            <person name="Tang J."/>
            <person name="Witsenboer H."/>
            <person name="Zhao S."/>
            <person name="Li Z."/>
            <person name="Zhang A."/>
            <person name="Wang D."/>
            <person name="Liang C."/>
        </authorList>
    </citation>
    <scope>NUCLEOTIDE SEQUENCE [LARGE SCALE GENOMIC DNA]</scope>
    <source>
        <strain evidence="2">cv. G1812</strain>
    </source>
</reference>
<reference evidence="2" key="3">
    <citation type="submission" date="2022-06" db="UniProtKB">
        <authorList>
            <consortium name="EnsemblPlants"/>
        </authorList>
    </citation>
    <scope>IDENTIFICATION</scope>
</reference>
<protein>
    <submittedName>
        <fullName evidence="2">Uncharacterized protein</fullName>
    </submittedName>
</protein>
<evidence type="ECO:0000256" key="1">
    <source>
        <dbReference type="SAM" id="MobiDB-lite"/>
    </source>
</evidence>
<dbReference type="Gramene" id="TuG1812G0200006054.01.T01">
    <property type="protein sequence ID" value="TuG1812G0200006054.01.T01.cds258653"/>
    <property type="gene ID" value="TuG1812G0200006054.01"/>
</dbReference>
<name>A0A8R7PLJ9_TRIUA</name>
<organism evidence="2 3">
    <name type="scientific">Triticum urartu</name>
    <name type="common">Red wild einkorn</name>
    <name type="synonym">Crithodium urartu</name>
    <dbReference type="NCBI Taxonomy" id="4572"/>
    <lineage>
        <taxon>Eukaryota</taxon>
        <taxon>Viridiplantae</taxon>
        <taxon>Streptophyta</taxon>
        <taxon>Embryophyta</taxon>
        <taxon>Tracheophyta</taxon>
        <taxon>Spermatophyta</taxon>
        <taxon>Magnoliopsida</taxon>
        <taxon>Liliopsida</taxon>
        <taxon>Poales</taxon>
        <taxon>Poaceae</taxon>
        <taxon>BOP clade</taxon>
        <taxon>Pooideae</taxon>
        <taxon>Triticodae</taxon>
        <taxon>Triticeae</taxon>
        <taxon>Triticinae</taxon>
        <taxon>Triticum</taxon>
    </lineage>
</organism>
<feature type="region of interest" description="Disordered" evidence="1">
    <location>
        <begin position="327"/>
        <end position="349"/>
    </location>
</feature>
<evidence type="ECO:0000313" key="2">
    <source>
        <dbReference type="EnsemblPlants" id="TuG1812G0200006054.01.T01.cds258653"/>
    </source>
</evidence>
<gene>
    <name evidence="2" type="primary">LOC125534535</name>
</gene>
<reference evidence="3" key="1">
    <citation type="journal article" date="2013" name="Nature">
        <title>Draft genome of the wheat A-genome progenitor Triticum urartu.</title>
        <authorList>
            <person name="Ling H.Q."/>
            <person name="Zhao S."/>
            <person name="Liu D."/>
            <person name="Wang J."/>
            <person name="Sun H."/>
            <person name="Zhang C."/>
            <person name="Fan H."/>
            <person name="Li D."/>
            <person name="Dong L."/>
            <person name="Tao Y."/>
            <person name="Gao C."/>
            <person name="Wu H."/>
            <person name="Li Y."/>
            <person name="Cui Y."/>
            <person name="Guo X."/>
            <person name="Zheng S."/>
            <person name="Wang B."/>
            <person name="Yu K."/>
            <person name="Liang Q."/>
            <person name="Yang W."/>
            <person name="Lou X."/>
            <person name="Chen J."/>
            <person name="Feng M."/>
            <person name="Jian J."/>
            <person name="Zhang X."/>
            <person name="Luo G."/>
            <person name="Jiang Y."/>
            <person name="Liu J."/>
            <person name="Wang Z."/>
            <person name="Sha Y."/>
            <person name="Zhang B."/>
            <person name="Wu H."/>
            <person name="Tang D."/>
            <person name="Shen Q."/>
            <person name="Xue P."/>
            <person name="Zou S."/>
            <person name="Wang X."/>
            <person name="Liu X."/>
            <person name="Wang F."/>
            <person name="Yang Y."/>
            <person name="An X."/>
            <person name="Dong Z."/>
            <person name="Zhang K."/>
            <person name="Zhang X."/>
            <person name="Luo M.C."/>
            <person name="Dvorak J."/>
            <person name="Tong Y."/>
            <person name="Wang J."/>
            <person name="Yang H."/>
            <person name="Li Z."/>
            <person name="Wang D."/>
            <person name="Zhang A."/>
            <person name="Wang J."/>
        </authorList>
    </citation>
    <scope>NUCLEOTIDE SEQUENCE</scope>
    <source>
        <strain evidence="3">cv. G1812</strain>
    </source>
</reference>
<dbReference type="EnsemblPlants" id="TuG1812G0200006054.01.T01">
    <property type="protein sequence ID" value="TuG1812G0200006054.01.T01.cds258653"/>
    <property type="gene ID" value="TuG1812G0200006054.01"/>
</dbReference>
<dbReference type="AlphaFoldDB" id="A0A8R7PLJ9"/>